<reference evidence="2" key="2">
    <citation type="journal article" date="2011" name="Appl. Environ. Microbiol.">
        <title>Genetic Diversity of O-Antigen Biosynthesis Regions in Vibrio cholerae.</title>
        <authorList>
            <person name="Aydanian A."/>
            <person name="Tang L."/>
            <person name="Morris J.G."/>
            <person name="Johnson J.A."/>
            <person name="Stine O.C."/>
        </authorList>
    </citation>
    <scope>NUCLEOTIDE SEQUENCE</scope>
    <source>
        <strain evidence="2">CO603B</strain>
    </source>
</reference>
<evidence type="ECO:0000259" key="1">
    <source>
        <dbReference type="Pfam" id="PF01370"/>
    </source>
</evidence>
<name>D6NLY2_VIBCL</name>
<dbReference type="AlphaFoldDB" id="D6NLY2"/>
<reference evidence="2" key="1">
    <citation type="submission" date="2010-01" db="EMBL/GenBank/DDBJ databases">
        <authorList>
            <person name="Aydanian A.G."/>
            <person name="Johnson J.A."/>
            <person name="Tang L."/>
            <person name="Morris J.G.Jr."/>
            <person name="Nair G.B."/>
            <person name="Stine O.C."/>
        </authorList>
    </citation>
    <scope>NUCLEOTIDE SEQUENCE</scope>
    <source>
        <strain evidence="2">CO603B</strain>
    </source>
</reference>
<accession>D6NLY2</accession>
<dbReference type="InterPro" id="IPR050177">
    <property type="entry name" value="Lipid_A_modif_metabolic_enz"/>
</dbReference>
<dbReference type="SUPFAM" id="SSF51735">
    <property type="entry name" value="NAD(P)-binding Rossmann-fold domains"/>
    <property type="match status" value="1"/>
</dbReference>
<dbReference type="Pfam" id="PF01370">
    <property type="entry name" value="Epimerase"/>
    <property type="match status" value="1"/>
</dbReference>
<dbReference type="InterPro" id="IPR001509">
    <property type="entry name" value="Epimerase_deHydtase"/>
</dbReference>
<dbReference type="CDD" id="cd05232">
    <property type="entry name" value="UDP_G4E_4_SDR_e"/>
    <property type="match status" value="1"/>
</dbReference>
<feature type="domain" description="NAD-dependent epimerase/dehydratase" evidence="1">
    <location>
        <begin position="3"/>
        <end position="222"/>
    </location>
</feature>
<protein>
    <submittedName>
        <fullName evidence="2">UDP-glucose 4-epimerase</fullName>
    </submittedName>
</protein>
<dbReference type="Gene3D" id="3.40.50.720">
    <property type="entry name" value="NAD(P)-binding Rossmann-like Domain"/>
    <property type="match status" value="1"/>
</dbReference>
<dbReference type="PANTHER" id="PTHR43245:SF58">
    <property type="entry name" value="BLL5923 PROTEIN"/>
    <property type="match status" value="1"/>
</dbReference>
<dbReference type="EMBL" id="GU576497">
    <property type="protein sequence ID" value="ADF80967.1"/>
    <property type="molecule type" value="Genomic_DNA"/>
</dbReference>
<proteinExistence type="predicted"/>
<sequence>MKILLTGATGFVGQHIFKAIDKKFATVVLGRKRSNDYLGEFIEYDLKNTPDEGLNLQGIDVVIHSAARAHIMHDASLDPQAEYLLVNTEATLTLAKSAAESGVKRFIFISSIKVNGESTSGRMPFTSSDQPCTSDHYGQSKLEAENRLKDLAAKTGLEVVIIRPTLVYGLGVKANFASLMKLISKGMPLPFGCITKNKRSLVSVDNLVDLIITCIDHPKAANQVFLVSDDHDISTSEMVRELAIALGKPTWQLPVPIWCYKLFGKLFGKSDIVDRLTGSLQVDISHTKETLGWKPPQTLQEGFKQTAQAFLQANNK</sequence>
<evidence type="ECO:0000313" key="2">
    <source>
        <dbReference type="EMBL" id="ADF80967.1"/>
    </source>
</evidence>
<dbReference type="InterPro" id="IPR036291">
    <property type="entry name" value="NAD(P)-bd_dom_sf"/>
</dbReference>
<dbReference type="PANTHER" id="PTHR43245">
    <property type="entry name" value="BIFUNCTIONAL POLYMYXIN RESISTANCE PROTEIN ARNA"/>
    <property type="match status" value="1"/>
</dbReference>
<organism evidence="2">
    <name type="scientific">Vibrio cholerae</name>
    <dbReference type="NCBI Taxonomy" id="666"/>
    <lineage>
        <taxon>Bacteria</taxon>
        <taxon>Pseudomonadati</taxon>
        <taxon>Pseudomonadota</taxon>
        <taxon>Gammaproteobacteria</taxon>
        <taxon>Vibrionales</taxon>
        <taxon>Vibrionaceae</taxon>
        <taxon>Vibrio</taxon>
    </lineage>
</organism>